<evidence type="ECO:0000313" key="2">
    <source>
        <dbReference type="EMBL" id="CBR26937.1"/>
    </source>
</evidence>
<feature type="compositionally biased region" description="Basic and acidic residues" evidence="1">
    <location>
        <begin position="14"/>
        <end position="41"/>
    </location>
</feature>
<dbReference type="Proteomes" id="UP000246186">
    <property type="component" value="Genome"/>
</dbReference>
<proteinExistence type="predicted"/>
<reference evidence="3 5" key="3">
    <citation type="journal article" date="2015" name="PLoS ONE">
        <title>Spontaneous Deletion of an "ORFanage" Region Facilitates Host Adaptation in a "Photosynthetic" Cyanophage.</title>
        <authorList>
            <person name="Puxty R.J."/>
            <person name="Perez-Sepulveda B."/>
            <person name="Rihtman B."/>
            <person name="Evans D.J."/>
            <person name="Millard A.D."/>
            <person name="Scanlan D.J."/>
        </authorList>
    </citation>
    <scope>NUCLEOTIDE SEQUENCE [LARGE SCALE GENOMIC DNA]</scope>
</reference>
<accession>D8FRN0</accession>
<dbReference type="EMBL" id="LN828717">
    <property type="protein sequence ID" value="CFW42193.1"/>
    <property type="molecule type" value="Genomic_DNA"/>
</dbReference>
<gene>
    <name evidence="3" type="ORF">S-PM2d240</name>
    <name evidence="2" type="ORF">S-PM2p240</name>
</gene>
<protein>
    <submittedName>
        <fullName evidence="2">Hypothetical-Protein / belonging to T4-LIKE GC: 817</fullName>
    </submittedName>
</protein>
<sequence length="59" mass="6814">MPPFCPYNDFSSNDQDHDQSRDDRQSDGRLHRPAQCHDGKVCRQPPGIRRGSLVPLPRR</sequence>
<reference evidence="3" key="4">
    <citation type="submission" date="2015-02" db="EMBL/GenBank/DDBJ databases">
        <authorList>
            <person name="Chooi Y.-H."/>
        </authorList>
    </citation>
    <scope>NUCLEOTIDE SEQUENCE</scope>
</reference>
<dbReference type="EMBL" id="AJ630128">
    <property type="protein sequence ID" value="CBR26937.1"/>
    <property type="molecule type" value="Genomic_DNA"/>
</dbReference>
<keyword evidence="4" id="KW-1185">Reference proteome</keyword>
<reference evidence="2 4" key="1">
    <citation type="journal article" date="2004" name="Proc. Natl. Acad. Sci. U.S.A.">
        <title>Genetic organization of the psbAD region in phages infecting marine Synechococcus strains.</title>
        <authorList>
            <person name="Millard A."/>
            <person name="Clokie M.R."/>
            <person name="Shub D.A."/>
            <person name="Mann N.H."/>
        </authorList>
    </citation>
    <scope>NUCLEOTIDE SEQUENCE [LARGE SCALE GENOMIC DNA]</scope>
</reference>
<dbReference type="RefSeq" id="YP_004030789.1">
    <property type="nucleotide sequence ID" value="NC_006820.1"/>
</dbReference>
<dbReference type="KEGG" id="vg:10100905"/>
<reference evidence="2 4" key="2">
    <citation type="journal article" date="2005" name="J. Bacteriol.">
        <title>The genome of S-PM2, a 'photosynthetic' T4-type bacteriophage that infects marine Synechococcus strains.</title>
        <authorList>
            <person name="Mann N.H."/>
            <person name="Clokie M.R."/>
            <person name="Millard A."/>
            <person name="Cook A."/>
            <person name="Wilson W.H."/>
            <person name="Wheatley P.J."/>
            <person name="Letarov A."/>
            <person name="Krisch H.M."/>
        </authorList>
    </citation>
    <scope>NUCLEOTIDE SEQUENCE</scope>
</reference>
<feature type="region of interest" description="Disordered" evidence="1">
    <location>
        <begin position="1"/>
        <end position="59"/>
    </location>
</feature>
<organismHost>
    <name type="scientific">Synechococcus</name>
    <dbReference type="NCBI Taxonomy" id="1129"/>
</organismHost>
<evidence type="ECO:0000313" key="5">
    <source>
        <dbReference type="Proteomes" id="UP000246186"/>
    </source>
</evidence>
<organism evidence="2 4">
    <name type="scientific">Synechococcus phage S-PM2</name>
    <dbReference type="NCBI Taxonomy" id="238854"/>
    <lineage>
        <taxon>Viruses</taxon>
        <taxon>Duplodnaviria</taxon>
        <taxon>Heunggongvirae</taxon>
        <taxon>Uroviricota</taxon>
        <taxon>Caudoviricetes</taxon>
        <taxon>Pantevenvirales</taxon>
        <taxon>Kyanoviridae</taxon>
        <taxon>Nodensvirus</taxon>
        <taxon>Nodensvirus spm2</taxon>
    </lineage>
</organism>
<name>D8FRN0_BPSYP</name>
<evidence type="ECO:0000313" key="4">
    <source>
        <dbReference type="Proteomes" id="UP000000994"/>
    </source>
</evidence>
<evidence type="ECO:0000256" key="1">
    <source>
        <dbReference type="SAM" id="MobiDB-lite"/>
    </source>
</evidence>
<dbReference type="Proteomes" id="UP000000994">
    <property type="component" value="Segment"/>
</dbReference>
<evidence type="ECO:0000313" key="3">
    <source>
        <dbReference type="EMBL" id="CFW42193.1"/>
    </source>
</evidence>